<organism evidence="1 2">
    <name type="scientific">Enterococcus avium</name>
    <name type="common">Streptococcus avium</name>
    <dbReference type="NCBI Taxonomy" id="33945"/>
    <lineage>
        <taxon>Bacteria</taxon>
        <taxon>Bacillati</taxon>
        <taxon>Bacillota</taxon>
        <taxon>Bacilli</taxon>
        <taxon>Lactobacillales</taxon>
        <taxon>Enterococcaceae</taxon>
        <taxon>Enterococcus</taxon>
    </lineage>
</organism>
<accession>A0A437US12</accession>
<dbReference type="AlphaFoldDB" id="A0A437US12"/>
<protein>
    <submittedName>
        <fullName evidence="1">Uncharacterized protein</fullName>
    </submittedName>
</protein>
<dbReference type="RefSeq" id="WP_048721066.1">
    <property type="nucleotide sequence ID" value="NZ_JADPDV010000138.1"/>
</dbReference>
<proteinExistence type="predicted"/>
<reference evidence="1 2" key="1">
    <citation type="submission" date="2018-12" db="EMBL/GenBank/DDBJ databases">
        <title>A novel vanA-carrying plasmid in a clinical isolate of Enterococcus avium.</title>
        <authorList>
            <person name="Bernasconi O.J."/>
            <person name="Luzzaro F."/>
            <person name="Endimiani A."/>
        </authorList>
    </citation>
    <scope>NUCLEOTIDE SEQUENCE [LARGE SCALE GENOMIC DNA]</scope>
    <source>
        <strain evidence="1 2">LC0559/18</strain>
    </source>
</reference>
<name>A0A437US12_ENTAV</name>
<evidence type="ECO:0000313" key="2">
    <source>
        <dbReference type="Proteomes" id="UP000288388"/>
    </source>
</evidence>
<comment type="caution">
    <text evidence="1">The sequence shown here is derived from an EMBL/GenBank/DDBJ whole genome shotgun (WGS) entry which is preliminary data.</text>
</comment>
<gene>
    <name evidence="1" type="ORF">EK398_17175</name>
</gene>
<evidence type="ECO:0000313" key="1">
    <source>
        <dbReference type="EMBL" id="RVU96423.1"/>
    </source>
</evidence>
<dbReference type="EMBL" id="RYZS01000001">
    <property type="protein sequence ID" value="RVU96423.1"/>
    <property type="molecule type" value="Genomic_DNA"/>
</dbReference>
<sequence length="71" mass="8017">MREELLAASMVAQKMKVNDLLIALKSYGVSMSRSAFYKKKNGSSDFTRLEIQAISKVLKLPSEKVLEIFFS</sequence>
<dbReference type="Proteomes" id="UP000288388">
    <property type="component" value="Unassembled WGS sequence"/>
</dbReference>